<organism evidence="2 3">
    <name type="scientific">Nocardioides mangrovicus</name>
    <dbReference type="NCBI Taxonomy" id="2478913"/>
    <lineage>
        <taxon>Bacteria</taxon>
        <taxon>Bacillati</taxon>
        <taxon>Actinomycetota</taxon>
        <taxon>Actinomycetes</taxon>
        <taxon>Propionibacteriales</taxon>
        <taxon>Nocardioidaceae</taxon>
        <taxon>Nocardioides</taxon>
    </lineage>
</organism>
<gene>
    <name evidence="2" type="ORF">D9V37_14540</name>
</gene>
<name>A0A3L8P2D4_9ACTN</name>
<dbReference type="AlphaFoldDB" id="A0A3L8P2D4"/>
<evidence type="ECO:0000313" key="3">
    <source>
        <dbReference type="Proteomes" id="UP000281708"/>
    </source>
</evidence>
<sequence length="174" mass="19468">MSIEPDTKDWTWVLEQPCPDCGFDAAEVDLDALPETLRHNASAFSFALARADAHARPSEGVWSVLEYGCHVRDVHRLFGERLASMLQSDDPEFANWDQDQTAVEDRYDLQDPAQVARDLRLAADQVAERYAGVAGDQWTRPGRRSNGSVFSVDTLARYHLHDVVHHAHDIGADA</sequence>
<dbReference type="SUPFAM" id="SSF109854">
    <property type="entry name" value="DinB/YfiT-like putative metalloenzymes"/>
    <property type="match status" value="1"/>
</dbReference>
<evidence type="ECO:0000313" key="2">
    <source>
        <dbReference type="EMBL" id="RLV48578.1"/>
    </source>
</evidence>
<feature type="domain" description="DinB-like" evidence="1">
    <location>
        <begin position="46"/>
        <end position="168"/>
    </location>
</feature>
<dbReference type="EMBL" id="RDBE01000009">
    <property type="protein sequence ID" value="RLV48578.1"/>
    <property type="molecule type" value="Genomic_DNA"/>
</dbReference>
<dbReference type="InterPro" id="IPR034660">
    <property type="entry name" value="DinB/YfiT-like"/>
</dbReference>
<proteinExistence type="predicted"/>
<dbReference type="Gene3D" id="1.20.120.450">
    <property type="entry name" value="dinb family like domain"/>
    <property type="match status" value="1"/>
</dbReference>
<accession>A0A3L8P2D4</accession>
<protein>
    <submittedName>
        <fullName evidence="2">DinB family protein</fullName>
    </submittedName>
</protein>
<keyword evidence="3" id="KW-1185">Reference proteome</keyword>
<dbReference type="InterPro" id="IPR024775">
    <property type="entry name" value="DinB-like"/>
</dbReference>
<dbReference type="RefSeq" id="WP_121806900.1">
    <property type="nucleotide sequence ID" value="NZ_RDBE01000009.1"/>
</dbReference>
<reference evidence="2 3" key="1">
    <citation type="submission" date="2018-10" db="EMBL/GenBank/DDBJ databases">
        <title>Marmoricola sp. 4Q3S-7 whole genome shotgun sequence.</title>
        <authorList>
            <person name="Li F."/>
        </authorList>
    </citation>
    <scope>NUCLEOTIDE SEQUENCE [LARGE SCALE GENOMIC DNA]</scope>
    <source>
        <strain evidence="2 3">4Q3S-7</strain>
    </source>
</reference>
<evidence type="ECO:0000259" key="1">
    <source>
        <dbReference type="Pfam" id="PF12867"/>
    </source>
</evidence>
<dbReference type="OrthoDB" id="3376896at2"/>
<dbReference type="Proteomes" id="UP000281708">
    <property type="component" value="Unassembled WGS sequence"/>
</dbReference>
<dbReference type="Pfam" id="PF12867">
    <property type="entry name" value="DinB_2"/>
    <property type="match status" value="1"/>
</dbReference>
<comment type="caution">
    <text evidence="2">The sequence shown here is derived from an EMBL/GenBank/DDBJ whole genome shotgun (WGS) entry which is preliminary data.</text>
</comment>